<dbReference type="Proteomes" id="UP000245768">
    <property type="component" value="Unassembled WGS sequence"/>
</dbReference>
<reference evidence="2 3" key="1">
    <citation type="journal article" date="2018" name="Mol. Biol. Evol.">
        <title>Broad Genomic Sampling Reveals a Smut Pathogenic Ancestry of the Fungal Clade Ustilaginomycotina.</title>
        <authorList>
            <person name="Kijpornyongpan T."/>
            <person name="Mondo S.J."/>
            <person name="Barry K."/>
            <person name="Sandor L."/>
            <person name="Lee J."/>
            <person name="Lipzen A."/>
            <person name="Pangilinan J."/>
            <person name="LaButti K."/>
            <person name="Hainaut M."/>
            <person name="Henrissat B."/>
            <person name="Grigoriev I.V."/>
            <person name="Spatafora J.W."/>
            <person name="Aime M.C."/>
        </authorList>
    </citation>
    <scope>NUCLEOTIDE SEQUENCE [LARGE SCALE GENOMIC DNA]</scope>
    <source>
        <strain evidence="2 3">MCA 4198</strain>
    </source>
</reference>
<dbReference type="InParanoid" id="A0A316YIL3"/>
<accession>A0A316YIL3</accession>
<feature type="signal peptide" evidence="1">
    <location>
        <begin position="1"/>
        <end position="24"/>
    </location>
</feature>
<dbReference type="EMBL" id="KZ819637">
    <property type="protein sequence ID" value="PWN89022.1"/>
    <property type="molecule type" value="Genomic_DNA"/>
</dbReference>
<dbReference type="GeneID" id="37046025"/>
<gene>
    <name evidence="2" type="ORF">FA10DRAFT_286918</name>
</gene>
<feature type="chain" id="PRO_5016306877" evidence="1">
    <location>
        <begin position="25"/>
        <end position="269"/>
    </location>
</feature>
<evidence type="ECO:0000313" key="3">
    <source>
        <dbReference type="Proteomes" id="UP000245768"/>
    </source>
</evidence>
<evidence type="ECO:0000256" key="1">
    <source>
        <dbReference type="SAM" id="SignalP"/>
    </source>
</evidence>
<sequence length="269" mass="29357">MLSSISTFFAIGLLASSFLHSLFAASLSLQERDEGGTLPEEGTKWTDSNVDPPTHLFAINYGDCDFQVSFQRAGNDDVYDYQIHAQFPNVADPSSSLPTKYSVRDGRLAVVSLRAADDSRNTYQISETARFVPSLTPVDVWACRDGGSNQAILAQSFRISATARGKETWWSPTINVTPGLPPSPVTGLAGKRGGTITWTSPPELAVSDVDGYFVLFRAVKRHDVETFFADEDARSFPLNRDLPGNISVVPYLRNGAVPETGRNAQIYLS</sequence>
<proteinExistence type="predicted"/>
<keyword evidence="1" id="KW-0732">Signal</keyword>
<dbReference type="RefSeq" id="XP_025376220.1">
    <property type="nucleotide sequence ID" value="XM_025524109.1"/>
</dbReference>
<protein>
    <submittedName>
        <fullName evidence="2">Uncharacterized protein</fullName>
    </submittedName>
</protein>
<dbReference type="AlphaFoldDB" id="A0A316YIL3"/>
<evidence type="ECO:0000313" key="2">
    <source>
        <dbReference type="EMBL" id="PWN89022.1"/>
    </source>
</evidence>
<name>A0A316YIL3_9BASI</name>
<organism evidence="2 3">
    <name type="scientific">Acaromyces ingoldii</name>
    <dbReference type="NCBI Taxonomy" id="215250"/>
    <lineage>
        <taxon>Eukaryota</taxon>
        <taxon>Fungi</taxon>
        <taxon>Dikarya</taxon>
        <taxon>Basidiomycota</taxon>
        <taxon>Ustilaginomycotina</taxon>
        <taxon>Exobasidiomycetes</taxon>
        <taxon>Exobasidiales</taxon>
        <taxon>Cryptobasidiaceae</taxon>
        <taxon>Acaromyces</taxon>
    </lineage>
</organism>
<keyword evidence="3" id="KW-1185">Reference proteome</keyword>